<dbReference type="GO" id="GO:0004760">
    <property type="term" value="F:L-serine-pyruvate transaminase activity"/>
    <property type="evidence" value="ECO:0007669"/>
    <property type="project" value="TreeGrafter"/>
</dbReference>
<feature type="domain" description="Aminotransferase class V" evidence="6">
    <location>
        <begin position="90"/>
        <end position="327"/>
    </location>
</feature>
<feature type="modified residue" description="N6-(pyridoxal phosphate)lysine" evidence="5">
    <location>
        <position position="188"/>
    </location>
</feature>
<evidence type="ECO:0000313" key="8">
    <source>
        <dbReference type="Proteomes" id="UP000264071"/>
    </source>
</evidence>
<dbReference type="Proteomes" id="UP000264071">
    <property type="component" value="Unassembled WGS sequence"/>
</dbReference>
<dbReference type="OMA" id="MLVPTNG"/>
<accession>A0A3D4V3F3</accession>
<dbReference type="EMBL" id="DPIY01000001">
    <property type="protein sequence ID" value="HCT55650.1"/>
    <property type="molecule type" value="Genomic_DNA"/>
</dbReference>
<gene>
    <name evidence="7" type="ORF">DGD08_00405</name>
</gene>
<comment type="similarity">
    <text evidence="2">Belongs to the class-V pyridoxal-phosphate-dependent aminotransferase family.</text>
</comment>
<evidence type="ECO:0000259" key="6">
    <source>
        <dbReference type="Pfam" id="PF00266"/>
    </source>
</evidence>
<dbReference type="GO" id="GO:0008453">
    <property type="term" value="F:alanine-glyoxylate transaminase activity"/>
    <property type="evidence" value="ECO:0007669"/>
    <property type="project" value="TreeGrafter"/>
</dbReference>
<keyword evidence="7" id="KW-0808">Transferase</keyword>
<dbReference type="InterPro" id="IPR015421">
    <property type="entry name" value="PyrdxlP-dep_Trfase_major"/>
</dbReference>
<evidence type="ECO:0000256" key="1">
    <source>
        <dbReference type="ARBA" id="ARBA00001933"/>
    </source>
</evidence>
<dbReference type="Gene3D" id="3.90.1150.10">
    <property type="entry name" value="Aspartate Aminotransferase, domain 1"/>
    <property type="match status" value="1"/>
</dbReference>
<dbReference type="AlphaFoldDB" id="A0A3D4V3F3"/>
<keyword evidence="3 5" id="KW-0663">Pyridoxal phosphate</keyword>
<dbReference type="InterPro" id="IPR000192">
    <property type="entry name" value="Aminotrans_V_dom"/>
</dbReference>
<sequence>MSDFGTFFLPGPTEVHPDVLRAMLQPMLPHRGAVFEALFARIQAGLKPIFRTTRPVYVSSSSATGLMEAAIRCARPGAILCLVNGAFSERFANIAQSCGREATVIGGDWSGPVSLDAVEGALKRGGYSALTVVHSETSTGVLTDLEPLTKLAHRYDCAVLVDSVTGLAGVPVETDAWELDFVLTGSQKALALPPGLAFGVASEKFIGEAKAAAGRGLYFDLVEFEQYVHKNQTPNTPALSLLYATAVQGERIAQETIERRWDRHVAMSEHTHSWVHELRARVGAEFSVYAPDGAASQTVTAVSLPANLKGDDVVKAVAKRGFVIGGGYGKLKASTFRIGHMGDHTMEGLERVLEATAEAVEETLGAS</sequence>
<dbReference type="GO" id="GO:0019265">
    <property type="term" value="P:glycine biosynthetic process, by transamination of glyoxylate"/>
    <property type="evidence" value="ECO:0007669"/>
    <property type="project" value="TreeGrafter"/>
</dbReference>
<dbReference type="PANTHER" id="PTHR21152:SF40">
    <property type="entry name" value="ALANINE--GLYOXYLATE AMINOTRANSFERASE"/>
    <property type="match status" value="1"/>
</dbReference>
<dbReference type="SUPFAM" id="SSF53383">
    <property type="entry name" value="PLP-dependent transferases"/>
    <property type="match status" value="1"/>
</dbReference>
<evidence type="ECO:0000256" key="2">
    <source>
        <dbReference type="ARBA" id="ARBA00009236"/>
    </source>
</evidence>
<proteinExistence type="inferred from homology"/>
<feature type="binding site" evidence="4">
    <location>
        <position position="337"/>
    </location>
    <ligand>
        <name>substrate</name>
    </ligand>
</feature>
<reference evidence="7 8" key="1">
    <citation type="journal article" date="2018" name="Nat. Biotechnol.">
        <title>A standardized bacterial taxonomy based on genome phylogeny substantially revises the tree of life.</title>
        <authorList>
            <person name="Parks D.H."/>
            <person name="Chuvochina M."/>
            <person name="Waite D.W."/>
            <person name="Rinke C."/>
            <person name="Skarshewski A."/>
            <person name="Chaumeil P.A."/>
            <person name="Hugenholtz P."/>
        </authorList>
    </citation>
    <scope>NUCLEOTIDE SEQUENCE [LARGE SCALE GENOMIC DNA]</scope>
    <source>
        <strain evidence="7">UBA8844</strain>
    </source>
</reference>
<dbReference type="InterPro" id="IPR024169">
    <property type="entry name" value="SP_NH2Trfase/AEP_transaminase"/>
</dbReference>
<evidence type="ECO:0000256" key="4">
    <source>
        <dbReference type="PIRSR" id="PIRSR000524-1"/>
    </source>
</evidence>
<protein>
    <submittedName>
        <fullName evidence="7">Alanine--glyoxylate aminotransferase family protein</fullName>
    </submittedName>
</protein>
<evidence type="ECO:0000313" key="7">
    <source>
        <dbReference type="EMBL" id="HCT55650.1"/>
    </source>
</evidence>
<dbReference type="InterPro" id="IPR015424">
    <property type="entry name" value="PyrdxlP-dep_Trfase"/>
</dbReference>
<name>A0A3D4V3F3_9BACT</name>
<dbReference type="Pfam" id="PF00266">
    <property type="entry name" value="Aminotran_5"/>
    <property type="match status" value="1"/>
</dbReference>
<evidence type="ECO:0000256" key="5">
    <source>
        <dbReference type="PIRSR" id="PIRSR000524-50"/>
    </source>
</evidence>
<evidence type="ECO:0000256" key="3">
    <source>
        <dbReference type="ARBA" id="ARBA00022898"/>
    </source>
</evidence>
<comment type="caution">
    <text evidence="7">The sequence shown here is derived from an EMBL/GenBank/DDBJ whole genome shotgun (WGS) entry which is preliminary data.</text>
</comment>
<dbReference type="Gene3D" id="3.40.640.10">
    <property type="entry name" value="Type I PLP-dependent aspartate aminotransferase-like (Major domain)"/>
    <property type="match status" value="1"/>
</dbReference>
<organism evidence="7 8">
    <name type="scientific">Gemmatimonas aurantiaca</name>
    <dbReference type="NCBI Taxonomy" id="173480"/>
    <lineage>
        <taxon>Bacteria</taxon>
        <taxon>Pseudomonadati</taxon>
        <taxon>Gemmatimonadota</taxon>
        <taxon>Gemmatimonadia</taxon>
        <taxon>Gemmatimonadales</taxon>
        <taxon>Gemmatimonadaceae</taxon>
        <taxon>Gemmatimonas</taxon>
    </lineage>
</organism>
<keyword evidence="7" id="KW-0032">Aminotransferase</keyword>
<comment type="cofactor">
    <cofactor evidence="1 5">
        <name>pyridoxal 5'-phosphate</name>
        <dbReference type="ChEBI" id="CHEBI:597326"/>
    </cofactor>
</comment>
<dbReference type="PIRSF" id="PIRSF000524">
    <property type="entry name" value="SPT"/>
    <property type="match status" value="1"/>
</dbReference>
<dbReference type="InterPro" id="IPR015422">
    <property type="entry name" value="PyrdxlP-dep_Trfase_small"/>
</dbReference>
<dbReference type="PANTHER" id="PTHR21152">
    <property type="entry name" value="AMINOTRANSFERASE CLASS V"/>
    <property type="match status" value="1"/>
</dbReference>